<dbReference type="EMBL" id="UYRV01024797">
    <property type="protein sequence ID" value="VDK76273.1"/>
    <property type="molecule type" value="Genomic_DNA"/>
</dbReference>
<feature type="binding site" evidence="1">
    <location>
        <position position="14"/>
    </location>
    <ligand>
        <name>Zn(2+)</name>
        <dbReference type="ChEBI" id="CHEBI:29105"/>
        <note>catalytic</note>
    </ligand>
</feature>
<dbReference type="Pfam" id="PF01400">
    <property type="entry name" value="Astacin"/>
    <property type="match status" value="1"/>
</dbReference>
<dbReference type="Gene3D" id="3.40.390.10">
    <property type="entry name" value="Collagenase (Catalytic Domain)"/>
    <property type="match status" value="1"/>
</dbReference>
<organism evidence="4 5">
    <name type="scientific">Cylicostephanus goldi</name>
    <name type="common">Nematode worm</name>
    <dbReference type="NCBI Taxonomy" id="71465"/>
    <lineage>
        <taxon>Eukaryota</taxon>
        <taxon>Metazoa</taxon>
        <taxon>Ecdysozoa</taxon>
        <taxon>Nematoda</taxon>
        <taxon>Chromadorea</taxon>
        <taxon>Rhabditida</taxon>
        <taxon>Rhabditina</taxon>
        <taxon>Rhabditomorpha</taxon>
        <taxon>Strongyloidea</taxon>
        <taxon>Strongylidae</taxon>
        <taxon>Cylicostephanus</taxon>
    </lineage>
</organism>
<evidence type="ECO:0000256" key="2">
    <source>
        <dbReference type="RuleBase" id="RU361183"/>
    </source>
</evidence>
<evidence type="ECO:0000313" key="4">
    <source>
        <dbReference type="EMBL" id="VDK76273.1"/>
    </source>
</evidence>
<reference evidence="4 5" key="1">
    <citation type="submission" date="2018-11" db="EMBL/GenBank/DDBJ databases">
        <authorList>
            <consortium name="Pathogen Informatics"/>
        </authorList>
    </citation>
    <scope>NUCLEOTIDE SEQUENCE [LARGE SCALE GENOMIC DNA]</scope>
</reference>
<feature type="binding site" evidence="1">
    <location>
        <position position="8"/>
    </location>
    <ligand>
        <name>Zn(2+)</name>
        <dbReference type="ChEBI" id="CHEBI:29105"/>
        <note>catalytic</note>
    </ligand>
</feature>
<evidence type="ECO:0000256" key="1">
    <source>
        <dbReference type="PROSITE-ProRule" id="PRU01211"/>
    </source>
</evidence>
<proteinExistence type="predicted"/>
<feature type="domain" description="Peptidase M12A" evidence="3">
    <location>
        <begin position="1"/>
        <end position="115"/>
    </location>
</feature>
<keyword evidence="1 2" id="KW-0482">Metalloprotease</keyword>
<dbReference type="PRINTS" id="PR00480">
    <property type="entry name" value="ASTACIN"/>
</dbReference>
<sequence length="253" mass="28725">MALHEIGHALGFFHTHSRHDRDQYILVDKGAVESYAIRQFNKENASRNHNYGVPYDYGSIMHYNSRHFAKDLSAKGRRSMVPIDAGYVDTLGSPFLSFYDKLMMNFHYNCFQICKTKPTEVVKHSPNKQHFEAFNNDAALSSLGSKCGERLWCDGFSGRNSPHAERLSYGNAPLGSSRFGRSPLFASPSSGPGRRGRLGKKFQNSKIYGLLSSLHSAFGRYVGFKSASASSYKFKQYNLNNLQYKHHYHNHHD</sequence>
<dbReference type="PANTHER" id="PTHR10127">
    <property type="entry name" value="DISCOIDIN, CUB, EGF, LAMININ , AND ZINC METALLOPROTEASE DOMAIN CONTAINING"/>
    <property type="match status" value="1"/>
</dbReference>
<dbReference type="GO" id="GO:0008270">
    <property type="term" value="F:zinc ion binding"/>
    <property type="evidence" value="ECO:0007669"/>
    <property type="project" value="UniProtKB-UniRule"/>
</dbReference>
<keyword evidence="1 2" id="KW-0645">Protease</keyword>
<dbReference type="AlphaFoldDB" id="A0A3P6T149"/>
<evidence type="ECO:0000313" key="5">
    <source>
        <dbReference type="Proteomes" id="UP000271889"/>
    </source>
</evidence>
<dbReference type="EC" id="3.4.24.-" evidence="2"/>
<name>A0A3P6T149_CYLGO</name>
<evidence type="ECO:0000259" key="3">
    <source>
        <dbReference type="PROSITE" id="PS51864"/>
    </source>
</evidence>
<feature type="binding site" evidence="1">
    <location>
        <position position="4"/>
    </location>
    <ligand>
        <name>Zn(2+)</name>
        <dbReference type="ChEBI" id="CHEBI:29105"/>
        <note>catalytic</note>
    </ligand>
</feature>
<comment type="cofactor">
    <cofactor evidence="1 2">
        <name>Zn(2+)</name>
        <dbReference type="ChEBI" id="CHEBI:29105"/>
    </cofactor>
    <text evidence="1 2">Binds 1 zinc ion per subunit.</text>
</comment>
<dbReference type="PROSITE" id="PS51864">
    <property type="entry name" value="ASTACIN"/>
    <property type="match status" value="1"/>
</dbReference>
<dbReference type="OrthoDB" id="5862166at2759"/>
<feature type="active site" evidence="1">
    <location>
        <position position="5"/>
    </location>
</feature>
<dbReference type="Proteomes" id="UP000271889">
    <property type="component" value="Unassembled WGS sequence"/>
</dbReference>
<dbReference type="PANTHER" id="PTHR10127:SF793">
    <property type="entry name" value="ZINC METALLOPROTEINASE NAS-31"/>
    <property type="match status" value="1"/>
</dbReference>
<protein>
    <recommendedName>
        <fullName evidence="2">Metalloendopeptidase</fullName>
        <ecNumber evidence="2">3.4.24.-</ecNumber>
    </recommendedName>
</protein>
<dbReference type="GO" id="GO:0004222">
    <property type="term" value="F:metalloendopeptidase activity"/>
    <property type="evidence" value="ECO:0007669"/>
    <property type="project" value="UniProtKB-UniRule"/>
</dbReference>
<dbReference type="InterPro" id="IPR001506">
    <property type="entry name" value="Peptidase_M12A"/>
</dbReference>
<accession>A0A3P6T149</accession>
<comment type="caution">
    <text evidence="1">Lacks conserved residue(s) required for the propagation of feature annotation.</text>
</comment>
<dbReference type="SUPFAM" id="SSF55486">
    <property type="entry name" value="Metalloproteases ('zincins'), catalytic domain"/>
    <property type="match status" value="1"/>
</dbReference>
<keyword evidence="1 2" id="KW-0479">Metal-binding</keyword>
<gene>
    <name evidence="4" type="ORF">CGOC_LOCUS7217</name>
</gene>
<keyword evidence="1 2" id="KW-0378">Hydrolase</keyword>
<keyword evidence="5" id="KW-1185">Reference proteome</keyword>
<keyword evidence="1 2" id="KW-0862">Zinc</keyword>
<dbReference type="InterPro" id="IPR024079">
    <property type="entry name" value="MetalloPept_cat_dom_sf"/>
</dbReference>
<dbReference type="GO" id="GO:0006508">
    <property type="term" value="P:proteolysis"/>
    <property type="evidence" value="ECO:0007669"/>
    <property type="project" value="UniProtKB-KW"/>
</dbReference>